<dbReference type="Proteomes" id="UP000575469">
    <property type="component" value="Unassembled WGS sequence"/>
</dbReference>
<dbReference type="AlphaFoldDB" id="A0A848P2J9"/>
<reference evidence="1 2" key="1">
    <citation type="submission" date="2020-04" db="EMBL/GenBank/DDBJ databases">
        <title>Ralstonia insidiosa genome sequencing and assembly.</title>
        <authorList>
            <person name="Martins R.C.R."/>
            <person name="Perdigao-Neto L.V."/>
            <person name="Levin A.S.S."/>
            <person name="Costa S.F."/>
        </authorList>
    </citation>
    <scope>NUCLEOTIDE SEQUENCE [LARGE SCALE GENOMIC DNA]</scope>
    <source>
        <strain evidence="1 2">5047</strain>
    </source>
</reference>
<dbReference type="EMBL" id="JABBZM010000006">
    <property type="protein sequence ID" value="NMV37888.1"/>
    <property type="molecule type" value="Genomic_DNA"/>
</dbReference>
<sequence length="55" mass="5978">MPELLLSSMEVGALLHLFCVARAAVASEDAECRCNLEEALEALSELEGEMKELLV</sequence>
<name>A0A848P2J9_9RALS</name>
<proteinExistence type="predicted"/>
<evidence type="ECO:0000313" key="2">
    <source>
        <dbReference type="Proteomes" id="UP000575469"/>
    </source>
</evidence>
<comment type="caution">
    <text evidence="1">The sequence shown here is derived from an EMBL/GenBank/DDBJ whole genome shotgun (WGS) entry which is preliminary data.</text>
</comment>
<organism evidence="1 2">
    <name type="scientific">Ralstonia insidiosa</name>
    <dbReference type="NCBI Taxonomy" id="190721"/>
    <lineage>
        <taxon>Bacteria</taxon>
        <taxon>Pseudomonadati</taxon>
        <taxon>Pseudomonadota</taxon>
        <taxon>Betaproteobacteria</taxon>
        <taxon>Burkholderiales</taxon>
        <taxon>Burkholderiaceae</taxon>
        <taxon>Ralstonia</taxon>
    </lineage>
</organism>
<evidence type="ECO:0000313" key="1">
    <source>
        <dbReference type="EMBL" id="NMV37888.1"/>
    </source>
</evidence>
<dbReference type="RefSeq" id="WP_169339834.1">
    <property type="nucleotide sequence ID" value="NZ_JABBZM010000006.1"/>
</dbReference>
<accession>A0A848P2J9</accession>
<protein>
    <submittedName>
        <fullName evidence="1">Uncharacterized protein</fullName>
    </submittedName>
</protein>
<gene>
    <name evidence="1" type="ORF">HGR00_08200</name>
</gene>